<reference evidence="2 3" key="1">
    <citation type="journal article" date="2016" name="Sci. Rep.">
        <title>The genome sequence of the outbreeding globe artichoke constructed de novo incorporating a phase-aware low-pass sequencing strategy of F1 progeny.</title>
        <authorList>
            <person name="Scaglione D."/>
            <person name="Reyes-Chin-Wo S."/>
            <person name="Acquadro A."/>
            <person name="Froenicke L."/>
            <person name="Portis E."/>
            <person name="Beitel C."/>
            <person name="Tirone M."/>
            <person name="Mauro R."/>
            <person name="Lo Monaco A."/>
            <person name="Mauromicale G."/>
            <person name="Faccioli P."/>
            <person name="Cattivelli L."/>
            <person name="Rieseberg L."/>
            <person name="Michelmore R."/>
            <person name="Lanteri S."/>
        </authorList>
    </citation>
    <scope>NUCLEOTIDE SEQUENCE [LARGE SCALE GENOMIC DNA]</scope>
    <source>
        <strain evidence="2">2C</strain>
    </source>
</reference>
<dbReference type="Gene3D" id="2.40.50.140">
    <property type="entry name" value="Nucleic acid-binding proteins"/>
    <property type="match status" value="1"/>
</dbReference>
<protein>
    <recommendedName>
        <fullName evidence="1">Replication protein A 70 kDa DNA-binding subunit B/D first OB fold domain-containing protein</fullName>
    </recommendedName>
</protein>
<dbReference type="CDD" id="cd04480">
    <property type="entry name" value="RPA1_DBD_A_like"/>
    <property type="match status" value="1"/>
</dbReference>
<feature type="domain" description="Replication protein A 70 kDa DNA-binding subunit B/D first OB fold" evidence="1">
    <location>
        <begin position="1"/>
        <end position="66"/>
    </location>
</feature>
<proteinExistence type="predicted"/>
<keyword evidence="3" id="KW-1185">Reference proteome</keyword>
<evidence type="ECO:0000313" key="3">
    <source>
        <dbReference type="Proteomes" id="UP000243975"/>
    </source>
</evidence>
<dbReference type="InterPro" id="IPR012340">
    <property type="entry name" value="NA-bd_OB-fold"/>
</dbReference>
<dbReference type="Gramene" id="KVI11443">
    <property type="protein sequence ID" value="KVI11443"/>
    <property type="gene ID" value="Ccrd_010145"/>
</dbReference>
<dbReference type="PANTHER" id="PTHR47165:SF4">
    <property type="entry name" value="OS03G0429900 PROTEIN"/>
    <property type="match status" value="1"/>
</dbReference>
<dbReference type="Pfam" id="PF02721">
    <property type="entry name" value="DUF223"/>
    <property type="match status" value="1"/>
</dbReference>
<dbReference type="AlphaFoldDB" id="A0A118K6Z6"/>
<organism evidence="2 3">
    <name type="scientific">Cynara cardunculus var. scolymus</name>
    <name type="common">Globe artichoke</name>
    <name type="synonym">Cynara scolymus</name>
    <dbReference type="NCBI Taxonomy" id="59895"/>
    <lineage>
        <taxon>Eukaryota</taxon>
        <taxon>Viridiplantae</taxon>
        <taxon>Streptophyta</taxon>
        <taxon>Embryophyta</taxon>
        <taxon>Tracheophyta</taxon>
        <taxon>Spermatophyta</taxon>
        <taxon>Magnoliopsida</taxon>
        <taxon>eudicotyledons</taxon>
        <taxon>Gunneridae</taxon>
        <taxon>Pentapetalae</taxon>
        <taxon>asterids</taxon>
        <taxon>campanulids</taxon>
        <taxon>Asterales</taxon>
        <taxon>Asteraceae</taxon>
        <taxon>Carduoideae</taxon>
        <taxon>Cardueae</taxon>
        <taxon>Carduinae</taxon>
        <taxon>Cynara</taxon>
    </lineage>
</organism>
<gene>
    <name evidence="2" type="ORF">Ccrd_010145</name>
</gene>
<dbReference type="InterPro" id="IPR003871">
    <property type="entry name" value="RFA1B/D_OB_1st"/>
</dbReference>
<dbReference type="Proteomes" id="UP000243975">
    <property type="component" value="Unassembled WGS sequence"/>
</dbReference>
<comment type="caution">
    <text evidence="2">The sequence shown here is derived from an EMBL/GenBank/DDBJ whole genome shotgun (WGS) entry which is preliminary data.</text>
</comment>
<feature type="non-terminal residue" evidence="2">
    <location>
        <position position="97"/>
    </location>
</feature>
<dbReference type="EMBL" id="LEKV01000122">
    <property type="protein sequence ID" value="KVI11443.1"/>
    <property type="molecule type" value="Genomic_DNA"/>
</dbReference>
<dbReference type="PANTHER" id="PTHR47165">
    <property type="entry name" value="OS03G0429900 PROTEIN"/>
    <property type="match status" value="1"/>
</dbReference>
<name>A0A118K6Z6_CYNCS</name>
<sequence length="97" mass="11191">MIVIDENGSLMTAMVRNNLVNKFNHLLKEENVYVLKNFKVVENSDAFKVIDSKLKIIFTPLTKVEKVDTHVPSIPMHGFHLACEKTFNDRLNDDNIF</sequence>
<evidence type="ECO:0000259" key="1">
    <source>
        <dbReference type="Pfam" id="PF02721"/>
    </source>
</evidence>
<dbReference type="SUPFAM" id="SSF50249">
    <property type="entry name" value="Nucleic acid-binding proteins"/>
    <property type="match status" value="1"/>
</dbReference>
<accession>A0A118K6Z6</accession>
<evidence type="ECO:0000313" key="2">
    <source>
        <dbReference type="EMBL" id="KVI11443.1"/>
    </source>
</evidence>